<sequence>MKYQALFIFLLISRFCGAQSNSSFQYTSENLFDPSADVILVAAHRGMHINFPENSLKSIEDAILHNIDIVEVDVRLTKDGIPILIHDKKVDRTTTGSGKVKDLTYQEICEFSLLDSAGMPTEFQVPSLAEALDFGKNQVVFDIDLKVKSRHIKKVAQVIEECEAVNSVFFYDSRYAVMRKIAKYLPSAMRMTKVNPNRRAIKRAMVSVNPDIVHLGNSESQRESSFIEKMQGKYRKPVFANALGKLDKALEVSPDTLNYFINKRINIIQTDKPDVVLEYLIANGRHIKI</sequence>
<dbReference type="Gene3D" id="3.20.20.190">
    <property type="entry name" value="Phosphatidylinositol (PI) phosphodiesterase"/>
    <property type="match status" value="1"/>
</dbReference>
<keyword evidence="4" id="KW-1185">Reference proteome</keyword>
<evidence type="ECO:0000313" key="3">
    <source>
        <dbReference type="EMBL" id="MFC4027433.1"/>
    </source>
</evidence>
<feature type="chain" id="PRO_5045927193" evidence="1">
    <location>
        <begin position="19"/>
        <end position="289"/>
    </location>
</feature>
<gene>
    <name evidence="3" type="ORF">ACFOS1_08455</name>
</gene>
<evidence type="ECO:0000313" key="4">
    <source>
        <dbReference type="Proteomes" id="UP001595793"/>
    </source>
</evidence>
<comment type="caution">
    <text evidence="3">The sequence shown here is derived from an EMBL/GenBank/DDBJ whole genome shotgun (WGS) entry which is preliminary data.</text>
</comment>
<evidence type="ECO:0000256" key="1">
    <source>
        <dbReference type="SAM" id="SignalP"/>
    </source>
</evidence>
<feature type="domain" description="GP-PDE" evidence="2">
    <location>
        <begin position="39"/>
        <end position="289"/>
    </location>
</feature>
<accession>A0ABV8H8X5</accession>
<dbReference type="PROSITE" id="PS51704">
    <property type="entry name" value="GP_PDE"/>
    <property type="match status" value="1"/>
</dbReference>
<feature type="signal peptide" evidence="1">
    <location>
        <begin position="1"/>
        <end position="18"/>
    </location>
</feature>
<protein>
    <submittedName>
        <fullName evidence="3">Glycerophosphodiester phosphodiesterase family protein</fullName>
    </submittedName>
</protein>
<organism evidence="3 4">
    <name type="scientific">Zunongwangia endophytica</name>
    <dbReference type="NCBI Taxonomy" id="1808945"/>
    <lineage>
        <taxon>Bacteria</taxon>
        <taxon>Pseudomonadati</taxon>
        <taxon>Bacteroidota</taxon>
        <taxon>Flavobacteriia</taxon>
        <taxon>Flavobacteriales</taxon>
        <taxon>Flavobacteriaceae</taxon>
        <taxon>Zunongwangia</taxon>
    </lineage>
</organism>
<dbReference type="InterPro" id="IPR030395">
    <property type="entry name" value="GP_PDE_dom"/>
</dbReference>
<dbReference type="Pfam" id="PF03009">
    <property type="entry name" value="GDPD"/>
    <property type="match status" value="1"/>
</dbReference>
<dbReference type="CDD" id="cd08566">
    <property type="entry name" value="GDPD_AtGDE_like"/>
    <property type="match status" value="1"/>
</dbReference>
<evidence type="ECO:0000259" key="2">
    <source>
        <dbReference type="PROSITE" id="PS51704"/>
    </source>
</evidence>
<proteinExistence type="predicted"/>
<dbReference type="PANTHER" id="PTHR46320:SF1">
    <property type="entry name" value="GLYCEROPHOSPHODIESTER PHOSPHODIESTERASE 1"/>
    <property type="match status" value="1"/>
</dbReference>
<name>A0ABV8H8X5_9FLAO</name>
<dbReference type="PANTHER" id="PTHR46320">
    <property type="entry name" value="GLYCEROPHOSPHODIESTER PHOSPHODIESTERASE 1"/>
    <property type="match status" value="1"/>
</dbReference>
<dbReference type="Proteomes" id="UP001595793">
    <property type="component" value="Unassembled WGS sequence"/>
</dbReference>
<dbReference type="InterPro" id="IPR017946">
    <property type="entry name" value="PLC-like_Pdiesterase_TIM-brl"/>
</dbReference>
<dbReference type="EMBL" id="JBHSAS010000006">
    <property type="protein sequence ID" value="MFC4027433.1"/>
    <property type="molecule type" value="Genomic_DNA"/>
</dbReference>
<dbReference type="RefSeq" id="WP_290234176.1">
    <property type="nucleotide sequence ID" value="NZ_JAUFPZ010000002.1"/>
</dbReference>
<dbReference type="SUPFAM" id="SSF51695">
    <property type="entry name" value="PLC-like phosphodiesterases"/>
    <property type="match status" value="1"/>
</dbReference>
<keyword evidence="1" id="KW-0732">Signal</keyword>
<reference evidence="4" key="1">
    <citation type="journal article" date="2019" name="Int. J. Syst. Evol. Microbiol.">
        <title>The Global Catalogue of Microorganisms (GCM) 10K type strain sequencing project: providing services to taxonomists for standard genome sequencing and annotation.</title>
        <authorList>
            <consortium name="The Broad Institute Genomics Platform"/>
            <consortium name="The Broad Institute Genome Sequencing Center for Infectious Disease"/>
            <person name="Wu L."/>
            <person name="Ma J."/>
        </authorList>
    </citation>
    <scope>NUCLEOTIDE SEQUENCE [LARGE SCALE GENOMIC DNA]</scope>
    <source>
        <strain evidence="4">CECT 9128</strain>
    </source>
</reference>